<dbReference type="GO" id="GO:0003677">
    <property type="term" value="F:DNA binding"/>
    <property type="evidence" value="ECO:0007669"/>
    <property type="project" value="UniProtKB-KW"/>
</dbReference>
<feature type="domain" description="HTH deoR-type" evidence="4">
    <location>
        <begin position="3"/>
        <end position="58"/>
    </location>
</feature>
<dbReference type="RefSeq" id="WP_368496988.1">
    <property type="nucleotide sequence ID" value="NZ_CP162511.1"/>
</dbReference>
<dbReference type="InterPro" id="IPR037171">
    <property type="entry name" value="NagB/RpiA_transferase-like"/>
</dbReference>
<dbReference type="SMART" id="SM00420">
    <property type="entry name" value="HTH_DEOR"/>
    <property type="match status" value="1"/>
</dbReference>
<keyword evidence="1" id="KW-0805">Transcription regulation</keyword>
<dbReference type="Gene3D" id="3.40.50.1360">
    <property type="match status" value="1"/>
</dbReference>
<dbReference type="InterPro" id="IPR014036">
    <property type="entry name" value="DeoR-like_C"/>
</dbReference>
<dbReference type="InterPro" id="IPR050313">
    <property type="entry name" value="Carb_Metab_HTH_regulators"/>
</dbReference>
<dbReference type="PANTHER" id="PTHR30363">
    <property type="entry name" value="HTH-TYPE TRANSCRIPTIONAL REGULATOR SRLR-RELATED"/>
    <property type="match status" value="1"/>
</dbReference>
<gene>
    <name evidence="5" type="ORF">ABFY20_14760</name>
</gene>
<keyword evidence="3" id="KW-0804">Transcription</keyword>
<sequence>MAAKTRRAMIEQRVLAEGEIDFATLAEEFKVSEMTIRRDVEALEASGLVRRVVGGAILSSGKAAEPSFETRAAEAAEGKMHIAEAAVELLRPRETVILDSGSSVLAVAKAIKGRGLGLTVVTPSILVAVELADEPDTVVLLAGGRVRPGELSLIGSETEEIFTRYNCDTYVMGIAGVDPARGVSEYHREEGSVKRAAVKAADRVIVVADETKLGRVQLVSVSPLSSVTAIVTDGPADHPTLVGARSLGVEVVCVPGPHSSALEQGATA</sequence>
<dbReference type="InterPro" id="IPR001034">
    <property type="entry name" value="DeoR_HTH"/>
</dbReference>
<dbReference type="EMBL" id="CP162511">
    <property type="protein sequence ID" value="XDI04584.1"/>
    <property type="molecule type" value="Genomic_DNA"/>
</dbReference>
<name>A0AB39BEC3_9MICO</name>
<reference evidence="5" key="1">
    <citation type="submission" date="2024-05" db="EMBL/GenBank/DDBJ databases">
        <title>Herbiconiux sp. A18JL235.</title>
        <authorList>
            <person name="Zhang G."/>
        </authorList>
    </citation>
    <scope>NUCLEOTIDE SEQUENCE</scope>
    <source>
        <strain evidence="5">A18JL235</strain>
    </source>
</reference>
<protein>
    <submittedName>
        <fullName evidence="5">DeoR/GlpR family DNA-binding transcription regulator</fullName>
    </submittedName>
</protein>
<keyword evidence="2 5" id="KW-0238">DNA-binding</keyword>
<dbReference type="SMART" id="SM01134">
    <property type="entry name" value="DeoRC"/>
    <property type="match status" value="1"/>
</dbReference>
<dbReference type="SUPFAM" id="SSF46785">
    <property type="entry name" value="Winged helix' DNA-binding domain"/>
    <property type="match status" value="1"/>
</dbReference>
<evidence type="ECO:0000256" key="2">
    <source>
        <dbReference type="ARBA" id="ARBA00023125"/>
    </source>
</evidence>
<evidence type="ECO:0000259" key="4">
    <source>
        <dbReference type="PROSITE" id="PS51000"/>
    </source>
</evidence>
<dbReference type="Gene3D" id="1.10.10.10">
    <property type="entry name" value="Winged helix-like DNA-binding domain superfamily/Winged helix DNA-binding domain"/>
    <property type="match status" value="1"/>
</dbReference>
<dbReference type="AlphaFoldDB" id="A0AB39BEC3"/>
<accession>A0AB39BEC3</accession>
<proteinExistence type="predicted"/>
<dbReference type="InterPro" id="IPR036388">
    <property type="entry name" value="WH-like_DNA-bd_sf"/>
</dbReference>
<evidence type="ECO:0000256" key="3">
    <source>
        <dbReference type="ARBA" id="ARBA00023163"/>
    </source>
</evidence>
<evidence type="ECO:0000313" key="5">
    <source>
        <dbReference type="EMBL" id="XDI04584.1"/>
    </source>
</evidence>
<organism evidence="5">
    <name type="scientific">Herbiconiux sp. A18JL235</name>
    <dbReference type="NCBI Taxonomy" id="3152363"/>
    <lineage>
        <taxon>Bacteria</taxon>
        <taxon>Bacillati</taxon>
        <taxon>Actinomycetota</taxon>
        <taxon>Actinomycetes</taxon>
        <taxon>Micrococcales</taxon>
        <taxon>Microbacteriaceae</taxon>
        <taxon>Herbiconiux</taxon>
    </lineage>
</organism>
<dbReference type="Pfam" id="PF08220">
    <property type="entry name" value="HTH_DeoR"/>
    <property type="match status" value="1"/>
</dbReference>
<dbReference type="GO" id="GO:0003700">
    <property type="term" value="F:DNA-binding transcription factor activity"/>
    <property type="evidence" value="ECO:0007669"/>
    <property type="project" value="InterPro"/>
</dbReference>
<dbReference type="SUPFAM" id="SSF100950">
    <property type="entry name" value="NagB/RpiA/CoA transferase-like"/>
    <property type="match status" value="1"/>
</dbReference>
<dbReference type="InterPro" id="IPR036390">
    <property type="entry name" value="WH_DNA-bd_sf"/>
</dbReference>
<dbReference type="PROSITE" id="PS00894">
    <property type="entry name" value="HTH_DEOR_1"/>
    <property type="match status" value="1"/>
</dbReference>
<dbReference type="PRINTS" id="PR00037">
    <property type="entry name" value="HTHLACR"/>
</dbReference>
<dbReference type="Pfam" id="PF00455">
    <property type="entry name" value="DeoRC"/>
    <property type="match status" value="1"/>
</dbReference>
<dbReference type="PANTHER" id="PTHR30363:SF44">
    <property type="entry name" value="AGA OPERON TRANSCRIPTIONAL REPRESSOR-RELATED"/>
    <property type="match status" value="1"/>
</dbReference>
<evidence type="ECO:0000256" key="1">
    <source>
        <dbReference type="ARBA" id="ARBA00023015"/>
    </source>
</evidence>
<dbReference type="InterPro" id="IPR018356">
    <property type="entry name" value="Tscrpt_reg_HTH_DeoR_CS"/>
</dbReference>
<dbReference type="PROSITE" id="PS51000">
    <property type="entry name" value="HTH_DEOR_2"/>
    <property type="match status" value="1"/>
</dbReference>